<keyword evidence="2" id="KW-1185">Reference proteome</keyword>
<dbReference type="PANTHER" id="PTHR33377">
    <property type="entry name" value="OS10G0134700 PROTEIN-RELATED"/>
    <property type="match status" value="1"/>
</dbReference>
<dbReference type="OrthoDB" id="692472at2759"/>
<organism evidence="1 2">
    <name type="scientific">Miscanthus lutarioriparius</name>
    <dbReference type="NCBI Taxonomy" id="422564"/>
    <lineage>
        <taxon>Eukaryota</taxon>
        <taxon>Viridiplantae</taxon>
        <taxon>Streptophyta</taxon>
        <taxon>Embryophyta</taxon>
        <taxon>Tracheophyta</taxon>
        <taxon>Spermatophyta</taxon>
        <taxon>Magnoliopsida</taxon>
        <taxon>Liliopsida</taxon>
        <taxon>Poales</taxon>
        <taxon>Poaceae</taxon>
        <taxon>PACMAD clade</taxon>
        <taxon>Panicoideae</taxon>
        <taxon>Andropogonodae</taxon>
        <taxon>Andropogoneae</taxon>
        <taxon>Saccharinae</taxon>
        <taxon>Miscanthus</taxon>
    </lineage>
</organism>
<dbReference type="EMBL" id="CAJGYO010000003">
    <property type="protein sequence ID" value="CAD6221575.1"/>
    <property type="molecule type" value="Genomic_DNA"/>
</dbReference>
<gene>
    <name evidence="1" type="ORF">NCGR_LOCUS14829</name>
</gene>
<name>A0A811NG84_9POAL</name>
<dbReference type="Proteomes" id="UP000604825">
    <property type="component" value="Unassembled WGS sequence"/>
</dbReference>
<accession>A0A811NG84</accession>
<evidence type="ECO:0000313" key="1">
    <source>
        <dbReference type="EMBL" id="CAD6221575.1"/>
    </source>
</evidence>
<protein>
    <submittedName>
        <fullName evidence="1">Uncharacterized protein</fullName>
    </submittedName>
</protein>
<proteinExistence type="predicted"/>
<dbReference type="AlphaFoldDB" id="A0A811NG84"/>
<sequence length="106" mass="11888">MEIFLSAVLGELTARSINFIIDDCFKPQAETLCVAESLQKALLLMQIIVDEAMGRYITNQAILQQLDMLRDAMHRGCYALDTFRKLCKGSLFPQKRTELGMITGGT</sequence>
<dbReference type="PANTHER" id="PTHR33377:SF92">
    <property type="entry name" value="NB-ARC DOMAIN-CONTAINING PROTEIN"/>
    <property type="match status" value="1"/>
</dbReference>
<comment type="caution">
    <text evidence="1">The sequence shown here is derived from an EMBL/GenBank/DDBJ whole genome shotgun (WGS) entry which is preliminary data.</text>
</comment>
<reference evidence="1" key="1">
    <citation type="submission" date="2020-10" db="EMBL/GenBank/DDBJ databases">
        <authorList>
            <person name="Han B."/>
            <person name="Lu T."/>
            <person name="Zhao Q."/>
            <person name="Huang X."/>
            <person name="Zhao Y."/>
        </authorList>
    </citation>
    <scope>NUCLEOTIDE SEQUENCE</scope>
</reference>
<evidence type="ECO:0000313" key="2">
    <source>
        <dbReference type="Proteomes" id="UP000604825"/>
    </source>
</evidence>